<dbReference type="InterPro" id="IPR043128">
    <property type="entry name" value="Rev_trsase/Diguanyl_cyclase"/>
</dbReference>
<evidence type="ECO:0000259" key="1">
    <source>
        <dbReference type="PROSITE" id="PS50887"/>
    </source>
</evidence>
<dbReference type="GO" id="GO:0005886">
    <property type="term" value="C:plasma membrane"/>
    <property type="evidence" value="ECO:0007669"/>
    <property type="project" value="TreeGrafter"/>
</dbReference>
<dbReference type="PANTHER" id="PTHR45138">
    <property type="entry name" value="REGULATORY COMPONENTS OF SENSORY TRANSDUCTION SYSTEM"/>
    <property type="match status" value="1"/>
</dbReference>
<gene>
    <name evidence="2" type="ORF">A2722_01645</name>
</gene>
<evidence type="ECO:0000313" key="2">
    <source>
        <dbReference type="EMBL" id="OGE88240.1"/>
    </source>
</evidence>
<dbReference type="InterPro" id="IPR029787">
    <property type="entry name" value="Nucleotide_cyclase"/>
</dbReference>
<dbReference type="EMBL" id="MFEO01000035">
    <property type="protein sequence ID" value="OGE88240.1"/>
    <property type="molecule type" value="Genomic_DNA"/>
</dbReference>
<proteinExistence type="predicted"/>
<dbReference type="Gene3D" id="3.30.70.270">
    <property type="match status" value="1"/>
</dbReference>
<dbReference type="InterPro" id="IPR000160">
    <property type="entry name" value="GGDEF_dom"/>
</dbReference>
<organism evidence="2 3">
    <name type="scientific">Candidatus Doudnabacteria bacterium RIFCSPHIGHO2_01_FULL_50_11</name>
    <dbReference type="NCBI Taxonomy" id="1817828"/>
    <lineage>
        <taxon>Bacteria</taxon>
        <taxon>Candidatus Doudnaibacteriota</taxon>
    </lineage>
</organism>
<dbReference type="NCBIfam" id="TIGR00254">
    <property type="entry name" value="GGDEF"/>
    <property type="match status" value="1"/>
</dbReference>
<dbReference type="InterPro" id="IPR050469">
    <property type="entry name" value="Diguanylate_Cyclase"/>
</dbReference>
<feature type="domain" description="GGDEF" evidence="1">
    <location>
        <begin position="77"/>
        <end position="200"/>
    </location>
</feature>
<dbReference type="STRING" id="1817828.A2722_01645"/>
<protein>
    <recommendedName>
        <fullName evidence="1">GGDEF domain-containing protein</fullName>
    </recommendedName>
</protein>
<dbReference type="PANTHER" id="PTHR45138:SF23">
    <property type="entry name" value="SIGNALING PROTEIN"/>
    <property type="match status" value="1"/>
</dbReference>
<name>A0A1F5PEY9_9BACT</name>
<dbReference type="PROSITE" id="PS50887">
    <property type="entry name" value="GGDEF"/>
    <property type="match status" value="1"/>
</dbReference>
<reference evidence="2 3" key="1">
    <citation type="journal article" date="2016" name="Nat. Commun.">
        <title>Thousands of microbial genomes shed light on interconnected biogeochemical processes in an aquifer system.</title>
        <authorList>
            <person name="Anantharaman K."/>
            <person name="Brown C.T."/>
            <person name="Hug L.A."/>
            <person name="Sharon I."/>
            <person name="Castelle C.J."/>
            <person name="Probst A.J."/>
            <person name="Thomas B.C."/>
            <person name="Singh A."/>
            <person name="Wilkins M.J."/>
            <person name="Karaoz U."/>
            <person name="Brodie E.L."/>
            <person name="Williams K.H."/>
            <person name="Hubbard S.S."/>
            <person name="Banfield J.F."/>
        </authorList>
    </citation>
    <scope>NUCLEOTIDE SEQUENCE [LARGE SCALE GENOMIC DNA]</scope>
</reference>
<dbReference type="Proteomes" id="UP000178377">
    <property type="component" value="Unassembled WGS sequence"/>
</dbReference>
<comment type="caution">
    <text evidence="2">The sequence shown here is derived from an EMBL/GenBank/DDBJ whole genome shotgun (WGS) entry which is preliminary data.</text>
</comment>
<dbReference type="Pfam" id="PF00990">
    <property type="entry name" value="GGDEF"/>
    <property type="match status" value="1"/>
</dbReference>
<dbReference type="GO" id="GO:0052621">
    <property type="term" value="F:diguanylate cyclase activity"/>
    <property type="evidence" value="ECO:0007669"/>
    <property type="project" value="TreeGrafter"/>
</dbReference>
<dbReference type="SUPFAM" id="SSF55073">
    <property type="entry name" value="Nucleotide cyclase"/>
    <property type="match status" value="1"/>
</dbReference>
<accession>A0A1F5PEY9</accession>
<dbReference type="AlphaFoldDB" id="A0A1F5PEY9"/>
<evidence type="ECO:0000313" key="3">
    <source>
        <dbReference type="Proteomes" id="UP000178377"/>
    </source>
</evidence>
<dbReference type="CDD" id="cd01949">
    <property type="entry name" value="GGDEF"/>
    <property type="match status" value="1"/>
</dbReference>
<dbReference type="SMART" id="SM00267">
    <property type="entry name" value="GGDEF"/>
    <property type="match status" value="1"/>
</dbReference>
<sequence length="200" mass="22653">MQDILAEKVARQGASRNFWERLLATLSGFGWVVKCVWILNANPLATAEIDELTRVYTRDHALALARHELEMARRYKLPFSIVFLDVDGLKNLNDMKGHAAGNRLLREMGTRLKSSQRLSDIIGRYGGDEFIIVLPQTGFESAREYLKRMQIDCVQVPFSFGIASEDWGSEKSTTLESLISSADCEMYYQKRARKLAAAKS</sequence>
<dbReference type="GO" id="GO:1902201">
    <property type="term" value="P:negative regulation of bacterial-type flagellum-dependent cell motility"/>
    <property type="evidence" value="ECO:0007669"/>
    <property type="project" value="TreeGrafter"/>
</dbReference>
<dbReference type="GO" id="GO:0043709">
    <property type="term" value="P:cell adhesion involved in single-species biofilm formation"/>
    <property type="evidence" value="ECO:0007669"/>
    <property type="project" value="TreeGrafter"/>
</dbReference>